<name>A0A8H6J596_9PEZI</name>
<feature type="binding site" evidence="3">
    <location>
        <position position="270"/>
    </location>
    <ligand>
        <name>dimethylallyl diphosphate</name>
        <dbReference type="ChEBI" id="CHEBI:57623"/>
    </ligand>
</feature>
<evidence type="ECO:0000256" key="2">
    <source>
        <dbReference type="ARBA" id="ARBA00022679"/>
    </source>
</evidence>
<protein>
    <submittedName>
        <fullName evidence="4">Dimethylallyl tryptophan synthase</fullName>
    </submittedName>
</protein>
<proteinExistence type="inferred from homology"/>
<accession>A0A8H6J596</accession>
<evidence type="ECO:0000313" key="4">
    <source>
        <dbReference type="EMBL" id="KAF6806363.1"/>
    </source>
</evidence>
<dbReference type="AlphaFoldDB" id="A0A8H6J596"/>
<dbReference type="EMBL" id="WIGN01000160">
    <property type="protein sequence ID" value="KAF6806363.1"/>
    <property type="molecule type" value="Genomic_DNA"/>
</dbReference>
<feature type="binding site" evidence="3">
    <location>
        <position position="208"/>
    </location>
    <ligand>
        <name>dimethylallyl diphosphate</name>
        <dbReference type="ChEBI" id="CHEBI:57623"/>
    </ligand>
</feature>
<dbReference type="InterPro" id="IPR017795">
    <property type="entry name" value="ABBA_NscD-like"/>
</dbReference>
<keyword evidence="2" id="KW-0808">Transferase</keyword>
<dbReference type="PANTHER" id="PTHR40627">
    <property type="entry name" value="INDOLE PRENYLTRANSFERASE TDIB-RELATED"/>
    <property type="match status" value="1"/>
</dbReference>
<dbReference type="GO" id="GO:0016765">
    <property type="term" value="F:transferase activity, transferring alkyl or aryl (other than methyl) groups"/>
    <property type="evidence" value="ECO:0007669"/>
    <property type="project" value="InterPro"/>
</dbReference>
<feature type="binding site" evidence="3">
    <location>
        <position position="272"/>
    </location>
    <ligand>
        <name>dimethylallyl diphosphate</name>
        <dbReference type="ChEBI" id="CHEBI:57623"/>
    </ligand>
</feature>
<dbReference type="SFLD" id="SFLDG01162">
    <property type="entry name" value="I"/>
    <property type="match status" value="1"/>
</dbReference>
<reference evidence="4 5" key="1">
    <citation type="journal article" date="2020" name="Phytopathology">
        <title>Genome Sequence Resources of Colletotrichum truncatum, C. plurivorum, C. musicola, and C. sojae: Four Species Pathogenic to Soybean (Glycine max).</title>
        <authorList>
            <person name="Rogerio F."/>
            <person name="Boufleur T.R."/>
            <person name="Ciampi-Guillardi M."/>
            <person name="Sukno S.A."/>
            <person name="Thon M.R."/>
            <person name="Massola Junior N.S."/>
            <person name="Baroncelli R."/>
        </authorList>
    </citation>
    <scope>NUCLEOTIDE SEQUENCE [LARGE SCALE GENOMIC DNA]</scope>
    <source>
        <strain evidence="4 5">LFN0009</strain>
    </source>
</reference>
<feature type="binding site" evidence="3">
    <location>
        <position position="206"/>
    </location>
    <ligand>
        <name>dimethylallyl diphosphate</name>
        <dbReference type="ChEBI" id="CHEBI:57623"/>
    </ligand>
</feature>
<keyword evidence="5" id="KW-1185">Reference proteome</keyword>
<evidence type="ECO:0000256" key="1">
    <source>
        <dbReference type="ARBA" id="ARBA00010209"/>
    </source>
</evidence>
<feature type="binding site" evidence="3">
    <location>
        <position position="125"/>
    </location>
    <ligand>
        <name>dimethylallyl diphosphate</name>
        <dbReference type="ChEBI" id="CHEBI:57623"/>
    </ligand>
</feature>
<dbReference type="CDD" id="cd13929">
    <property type="entry name" value="PT-DMATS_CymD"/>
    <property type="match status" value="1"/>
</dbReference>
<feature type="binding site" evidence="3">
    <location>
        <position position="423"/>
    </location>
    <ligand>
        <name>dimethylallyl diphosphate</name>
        <dbReference type="ChEBI" id="CHEBI:57623"/>
    </ligand>
</feature>
<dbReference type="InterPro" id="IPR033964">
    <property type="entry name" value="ABBA"/>
</dbReference>
<feature type="binding site" evidence="3">
    <location>
        <position position="353"/>
    </location>
    <ligand>
        <name>dimethylallyl diphosphate</name>
        <dbReference type="ChEBI" id="CHEBI:57623"/>
    </ligand>
</feature>
<dbReference type="InterPro" id="IPR012148">
    <property type="entry name" value="ABBA_DMATS-like"/>
</dbReference>
<sequence>MASTITQAQASVVAEPQGLLAQVPAEPSMKAAIAYLTTLSSLRSEDSEWWWKVVGSHLQALFNAADYPLADQFEALRFFYNLLTPRLGVSPKGPEAAWKSFMTDDHSPVEYSWKWNSGGGAPEIRYSVEPIGRRAGSSADPLNQEATCDFLARLRGGGLPGLDLEWFEHFKRGLLGPGTPASKAAAGSQSTLFLAFEVGAGPVGVKAYFIPVEGPGNSAMNQISRAVASAGCPSLAAISRLHGFLRNDPLGRTVKPFMLGIDCVSPAESRIKIYSRSRATSFELVRRVMSVGGLRKDVAEAEEELRRLWGLVLGLEEGFAAQSELRGNAHETAGVLFYFDVAAKAALPDVKVYIPVRHYAKSDGAAAEGLVAYLEGQGRGGYARQYLEMVEMLATKEDAGGSSGVQTYISCAYKKGKLVITSYLTPQCYHPSRF</sequence>
<dbReference type="PANTHER" id="PTHR40627:SF4">
    <property type="entry name" value="PRENYLTRANSFERASE ASQH1-RELATED"/>
    <property type="match status" value="1"/>
</dbReference>
<comment type="caution">
    <text evidence="4">The sequence shown here is derived from an EMBL/GenBank/DDBJ whole genome shotgun (WGS) entry which is preliminary data.</text>
</comment>
<dbReference type="SFLD" id="SFLDS00036">
    <property type="entry name" value="Aromatic_Prenyltransferase"/>
    <property type="match status" value="1"/>
</dbReference>
<dbReference type="GO" id="GO:0009820">
    <property type="term" value="P:alkaloid metabolic process"/>
    <property type="evidence" value="ECO:0007669"/>
    <property type="project" value="InterPro"/>
</dbReference>
<dbReference type="Pfam" id="PF11991">
    <property type="entry name" value="Trp_DMAT"/>
    <property type="match status" value="1"/>
</dbReference>
<dbReference type="Proteomes" id="UP000652219">
    <property type="component" value="Unassembled WGS sequence"/>
</dbReference>
<feature type="binding site" evidence="3">
    <location>
        <position position="274"/>
    </location>
    <ligand>
        <name>dimethylallyl diphosphate</name>
        <dbReference type="ChEBI" id="CHEBI:57623"/>
    </ligand>
</feature>
<dbReference type="NCBIfam" id="TIGR03429">
    <property type="entry name" value="arom_pren_DMATS"/>
    <property type="match status" value="1"/>
</dbReference>
<evidence type="ECO:0000313" key="5">
    <source>
        <dbReference type="Proteomes" id="UP000652219"/>
    </source>
</evidence>
<evidence type="ECO:0000256" key="3">
    <source>
        <dbReference type="PIRSR" id="PIRSR000509-1"/>
    </source>
</evidence>
<gene>
    <name evidence="4" type="ORF">CSOJ01_08858</name>
</gene>
<organism evidence="4 5">
    <name type="scientific">Colletotrichum sojae</name>
    <dbReference type="NCBI Taxonomy" id="2175907"/>
    <lineage>
        <taxon>Eukaryota</taxon>
        <taxon>Fungi</taxon>
        <taxon>Dikarya</taxon>
        <taxon>Ascomycota</taxon>
        <taxon>Pezizomycotina</taxon>
        <taxon>Sordariomycetes</taxon>
        <taxon>Hypocreomycetidae</taxon>
        <taxon>Glomerellales</taxon>
        <taxon>Glomerellaceae</taxon>
        <taxon>Colletotrichum</taxon>
        <taxon>Colletotrichum orchidearum species complex</taxon>
    </lineage>
</organism>
<feature type="binding site" evidence="3">
    <location>
        <position position="110"/>
    </location>
    <ligand>
        <name>L-tryptophan</name>
        <dbReference type="ChEBI" id="CHEBI:57912"/>
    </ligand>
</feature>
<comment type="similarity">
    <text evidence="1">Belongs to the tryptophan dimethylallyltransferase family.</text>
</comment>
<dbReference type="PIRSF" id="PIRSF000509">
    <property type="entry name" value="Trp_DMAT"/>
    <property type="match status" value="1"/>
</dbReference>